<dbReference type="GO" id="GO:0004222">
    <property type="term" value="F:metalloendopeptidase activity"/>
    <property type="evidence" value="ECO:0007669"/>
    <property type="project" value="InterPro"/>
</dbReference>
<dbReference type="CDD" id="cd06163">
    <property type="entry name" value="S2P-M50_PDZ_RseP-like"/>
    <property type="match status" value="1"/>
</dbReference>
<dbReference type="InterPro" id="IPR001478">
    <property type="entry name" value="PDZ"/>
</dbReference>
<dbReference type="EC" id="3.4.24.-" evidence="11"/>
<evidence type="ECO:0000256" key="7">
    <source>
        <dbReference type="ARBA" id="ARBA00022833"/>
    </source>
</evidence>
<keyword evidence="5 11" id="KW-0812">Transmembrane</keyword>
<dbReference type="PANTHER" id="PTHR42837">
    <property type="entry name" value="REGULATOR OF SIGMA-E PROTEASE RSEP"/>
    <property type="match status" value="1"/>
</dbReference>
<name>A0A450S314_9GAMM</name>
<gene>
    <name evidence="13" type="ORF">BECKFW1821A_GA0114235_10122</name>
</gene>
<feature type="transmembrane region" description="Helical" evidence="11">
    <location>
        <begin position="6"/>
        <end position="28"/>
    </location>
</feature>
<dbReference type="InterPro" id="IPR036034">
    <property type="entry name" value="PDZ_sf"/>
</dbReference>
<comment type="cofactor">
    <cofactor evidence="1 11">
        <name>Zn(2+)</name>
        <dbReference type="ChEBI" id="CHEBI:29105"/>
    </cofactor>
</comment>
<dbReference type="Gene3D" id="2.30.42.10">
    <property type="match status" value="2"/>
</dbReference>
<evidence type="ECO:0000256" key="8">
    <source>
        <dbReference type="ARBA" id="ARBA00022989"/>
    </source>
</evidence>
<evidence type="ECO:0000256" key="5">
    <source>
        <dbReference type="ARBA" id="ARBA00022692"/>
    </source>
</evidence>
<keyword evidence="8 11" id="KW-1133">Transmembrane helix</keyword>
<keyword evidence="6 11" id="KW-0378">Hydrolase</keyword>
<accession>A0A450S314</accession>
<dbReference type="GO" id="GO:0046872">
    <property type="term" value="F:metal ion binding"/>
    <property type="evidence" value="ECO:0007669"/>
    <property type="project" value="UniProtKB-KW"/>
</dbReference>
<keyword evidence="7 11" id="KW-0862">Zinc</keyword>
<dbReference type="InterPro" id="IPR041489">
    <property type="entry name" value="PDZ_6"/>
</dbReference>
<dbReference type="InterPro" id="IPR004387">
    <property type="entry name" value="Pept_M50_Zn"/>
</dbReference>
<dbReference type="AlphaFoldDB" id="A0A450S314"/>
<organism evidence="13">
    <name type="scientific">Candidatus Kentrum sp. FW</name>
    <dbReference type="NCBI Taxonomy" id="2126338"/>
    <lineage>
        <taxon>Bacteria</taxon>
        <taxon>Pseudomonadati</taxon>
        <taxon>Pseudomonadota</taxon>
        <taxon>Gammaproteobacteria</taxon>
        <taxon>Candidatus Kentrum</taxon>
    </lineage>
</organism>
<dbReference type="GO" id="GO:0006508">
    <property type="term" value="P:proteolysis"/>
    <property type="evidence" value="ECO:0007669"/>
    <property type="project" value="UniProtKB-KW"/>
</dbReference>
<evidence type="ECO:0000256" key="3">
    <source>
        <dbReference type="ARBA" id="ARBA00007931"/>
    </source>
</evidence>
<evidence type="ECO:0000313" key="13">
    <source>
        <dbReference type="EMBL" id="VFJ46065.1"/>
    </source>
</evidence>
<evidence type="ECO:0000256" key="6">
    <source>
        <dbReference type="ARBA" id="ARBA00022801"/>
    </source>
</evidence>
<dbReference type="EMBL" id="CAADEW010000012">
    <property type="protein sequence ID" value="VFJ46065.1"/>
    <property type="molecule type" value="Genomic_DNA"/>
</dbReference>
<dbReference type="Pfam" id="PF17820">
    <property type="entry name" value="PDZ_6"/>
    <property type="match status" value="2"/>
</dbReference>
<keyword evidence="10 11" id="KW-0472">Membrane</keyword>
<feature type="transmembrane region" description="Helical" evidence="11">
    <location>
        <begin position="386"/>
        <end position="405"/>
    </location>
</feature>
<evidence type="ECO:0000256" key="9">
    <source>
        <dbReference type="ARBA" id="ARBA00023049"/>
    </source>
</evidence>
<dbReference type="GO" id="GO:0016020">
    <property type="term" value="C:membrane"/>
    <property type="evidence" value="ECO:0007669"/>
    <property type="project" value="UniProtKB-SubCell"/>
</dbReference>
<evidence type="ECO:0000256" key="11">
    <source>
        <dbReference type="RuleBase" id="RU362031"/>
    </source>
</evidence>
<protein>
    <recommendedName>
        <fullName evidence="11">Zinc metalloprotease</fullName>
        <ecNumber evidence="11">3.4.24.-</ecNumber>
    </recommendedName>
</protein>
<evidence type="ECO:0000256" key="4">
    <source>
        <dbReference type="ARBA" id="ARBA00022670"/>
    </source>
</evidence>
<comment type="similarity">
    <text evidence="3 11">Belongs to the peptidase M50B family.</text>
</comment>
<dbReference type="SUPFAM" id="SSF50156">
    <property type="entry name" value="PDZ domain-like"/>
    <property type="match status" value="2"/>
</dbReference>
<dbReference type="InterPro" id="IPR008915">
    <property type="entry name" value="Peptidase_M50"/>
</dbReference>
<dbReference type="CDD" id="cd23081">
    <property type="entry name" value="cpPDZ_EcRseP-like"/>
    <property type="match status" value="1"/>
</dbReference>
<feature type="transmembrane region" description="Helical" evidence="11">
    <location>
        <begin position="96"/>
        <end position="119"/>
    </location>
</feature>
<keyword evidence="4 13" id="KW-0645">Protease</keyword>
<feature type="transmembrane region" description="Helical" evidence="11">
    <location>
        <begin position="433"/>
        <end position="451"/>
    </location>
</feature>
<keyword evidence="11" id="KW-0479">Metal-binding</keyword>
<sequence length="460" mass="50389">MDLFYAILGFIVTIGILVTVHEFGHFWVAQRLGVKVLRFSIGFGDPLWTHRFGPDNTEWTIAAIPLGGYVKMLDEREGKVAKDELPRAFNRQSLSVRLAIVLAGPLCNILFAILVYWAMFMTGISGIKPVVMDVLPGSIAAQANLLPNDTILSVGDRDTISWETVVQAIAADTLTGDTIPLVAQRESGSNVSLTLDLSSISLDDLTENGFFHTIGISPPSPYRTTVIGRVEPRGAAKRAGLKKGDRIIAAEGEIFTDWNAWRKFVRRHPGQNIRVRIERDGLPITITIRPDPVKTETGTIGFIGAVADRPTEQSLKDYRREFYVTERYPPFAALGHALSKTGSSSSLTVKMLWKILTFQVSVKNLSGPISIAQYAGTAVQTGLSRFLQFLGILSVSIGILNLLPIPILDGGHIMYYCIEFAKKQPLSEKAQSIGQRVGITILIGLMGLALFNDLARLLGE</sequence>
<evidence type="ECO:0000256" key="10">
    <source>
        <dbReference type="ARBA" id="ARBA00023136"/>
    </source>
</evidence>
<evidence type="ECO:0000256" key="2">
    <source>
        <dbReference type="ARBA" id="ARBA00004141"/>
    </source>
</evidence>
<dbReference type="SMART" id="SM00228">
    <property type="entry name" value="PDZ"/>
    <property type="match status" value="2"/>
</dbReference>
<feature type="domain" description="PDZ" evidence="12">
    <location>
        <begin position="208"/>
        <end position="281"/>
    </location>
</feature>
<evidence type="ECO:0000259" key="12">
    <source>
        <dbReference type="SMART" id="SM00228"/>
    </source>
</evidence>
<evidence type="ECO:0000256" key="1">
    <source>
        <dbReference type="ARBA" id="ARBA00001947"/>
    </source>
</evidence>
<comment type="subcellular location">
    <subcellularLocation>
        <location evidence="2">Membrane</location>
        <topology evidence="2">Multi-pass membrane protein</topology>
    </subcellularLocation>
</comment>
<dbReference type="Pfam" id="PF02163">
    <property type="entry name" value="Peptidase_M50"/>
    <property type="match status" value="1"/>
</dbReference>
<dbReference type="NCBIfam" id="TIGR00054">
    <property type="entry name" value="RIP metalloprotease RseP"/>
    <property type="match status" value="1"/>
</dbReference>
<reference evidence="13" key="1">
    <citation type="submission" date="2019-02" db="EMBL/GenBank/DDBJ databases">
        <authorList>
            <person name="Gruber-Vodicka R. H."/>
            <person name="Seah K. B. B."/>
        </authorList>
    </citation>
    <scope>NUCLEOTIDE SEQUENCE</scope>
    <source>
        <strain evidence="13">BECK_BZ15</strain>
    </source>
</reference>
<feature type="domain" description="PDZ" evidence="12">
    <location>
        <begin position="118"/>
        <end position="187"/>
    </location>
</feature>
<dbReference type="PANTHER" id="PTHR42837:SF2">
    <property type="entry name" value="MEMBRANE METALLOPROTEASE ARASP2, CHLOROPLASTIC-RELATED"/>
    <property type="match status" value="1"/>
</dbReference>
<proteinExistence type="inferred from homology"/>
<keyword evidence="9 11" id="KW-0482">Metalloprotease</keyword>